<dbReference type="InterPro" id="IPR007329">
    <property type="entry name" value="FMN-bd"/>
</dbReference>
<evidence type="ECO:0000256" key="1">
    <source>
        <dbReference type="ARBA" id="ARBA00022448"/>
    </source>
</evidence>
<dbReference type="KEGG" id="paur:FGL86_12370"/>
<dbReference type="OrthoDB" id="9784165at2"/>
<comment type="similarity">
    <text evidence="6">Belongs to the RnfG family.</text>
</comment>
<reference evidence="8 9" key="1">
    <citation type="submission" date="2019-06" db="EMBL/GenBank/DDBJ databases">
        <title>Genome analyses of bacteria isolated from kimchi.</title>
        <authorList>
            <person name="Lee S."/>
            <person name="Ahn S."/>
            <person name="Roh S."/>
        </authorList>
    </citation>
    <scope>NUCLEOTIDE SEQUENCE [LARGE SCALE GENOMIC DNA]</scope>
    <source>
        <strain evidence="8 9">CBA4606</strain>
    </source>
</reference>
<keyword evidence="2 6" id="KW-0597">Phosphoprotein</keyword>
<comment type="subcellular location">
    <subcellularLocation>
        <location evidence="6">Cell inner membrane</location>
        <topology evidence="6">Single-pass membrane protein</topology>
    </subcellularLocation>
</comment>
<gene>
    <name evidence="8" type="primary">rsxG</name>
    <name evidence="6" type="synonym">rnfG</name>
    <name evidence="8" type="ORF">FGL86_12370</name>
</gene>
<dbReference type="NCBIfam" id="NF002519">
    <property type="entry name" value="PRK01908.1"/>
    <property type="match status" value="1"/>
</dbReference>
<keyword evidence="9" id="KW-1185">Reference proteome</keyword>
<keyword evidence="3 6" id="KW-0285">Flavoprotein</keyword>
<keyword evidence="6" id="KW-0997">Cell inner membrane</keyword>
<keyword evidence="5 6" id="KW-0249">Electron transport</keyword>
<dbReference type="Pfam" id="PF04205">
    <property type="entry name" value="FMN_bind"/>
    <property type="match status" value="1"/>
</dbReference>
<dbReference type="GO" id="GO:0009055">
    <property type="term" value="F:electron transfer activity"/>
    <property type="evidence" value="ECO:0007669"/>
    <property type="project" value="InterPro"/>
</dbReference>
<evidence type="ECO:0000256" key="5">
    <source>
        <dbReference type="ARBA" id="ARBA00022982"/>
    </source>
</evidence>
<proteinExistence type="inferred from homology"/>
<evidence type="ECO:0000256" key="4">
    <source>
        <dbReference type="ARBA" id="ARBA00022643"/>
    </source>
</evidence>
<organism evidence="8 9">
    <name type="scientific">Pistricoccus aurantiacus</name>
    <dbReference type="NCBI Taxonomy" id="1883414"/>
    <lineage>
        <taxon>Bacteria</taxon>
        <taxon>Pseudomonadati</taxon>
        <taxon>Pseudomonadota</taxon>
        <taxon>Gammaproteobacteria</taxon>
        <taxon>Oceanospirillales</taxon>
        <taxon>Halomonadaceae</taxon>
        <taxon>Pistricoccus</taxon>
    </lineage>
</organism>
<dbReference type="HAMAP" id="MF_00479">
    <property type="entry name" value="RsxG_RnfG"/>
    <property type="match status" value="1"/>
</dbReference>
<dbReference type="SMART" id="SM00900">
    <property type="entry name" value="FMN_bind"/>
    <property type="match status" value="1"/>
</dbReference>
<name>A0A5B8ST27_9GAMM</name>
<dbReference type="GO" id="GO:0022900">
    <property type="term" value="P:electron transport chain"/>
    <property type="evidence" value="ECO:0007669"/>
    <property type="project" value="UniProtKB-UniRule"/>
</dbReference>
<evidence type="ECO:0000256" key="2">
    <source>
        <dbReference type="ARBA" id="ARBA00022553"/>
    </source>
</evidence>
<keyword evidence="6" id="KW-0812">Transmembrane</keyword>
<comment type="function">
    <text evidence="6">Part of a membrane-bound complex that couples electron transfer with translocation of ions across the membrane.</text>
</comment>
<evidence type="ECO:0000313" key="8">
    <source>
        <dbReference type="EMBL" id="QEA39786.1"/>
    </source>
</evidence>
<evidence type="ECO:0000256" key="6">
    <source>
        <dbReference type="HAMAP-Rule" id="MF_00479"/>
    </source>
</evidence>
<evidence type="ECO:0000313" key="9">
    <source>
        <dbReference type="Proteomes" id="UP000321272"/>
    </source>
</evidence>
<dbReference type="EC" id="7.-.-.-" evidence="6"/>
<keyword evidence="6" id="KW-1278">Translocase</keyword>
<dbReference type="PIRSF" id="PIRSF006091">
    <property type="entry name" value="E_trnsport_RnfG"/>
    <property type="match status" value="1"/>
</dbReference>
<keyword evidence="1 6" id="KW-0813">Transport</keyword>
<dbReference type="AlphaFoldDB" id="A0A5B8ST27"/>
<dbReference type="Proteomes" id="UP000321272">
    <property type="component" value="Chromosome"/>
</dbReference>
<dbReference type="GO" id="GO:0010181">
    <property type="term" value="F:FMN binding"/>
    <property type="evidence" value="ECO:0007669"/>
    <property type="project" value="InterPro"/>
</dbReference>
<sequence length="214" mass="22987">MNRTVCQAMARGAFSLALFALVTVGIVAATRALTAERIAENRLASQYQLLGEVLPDTLQEVPIHELLEGAFRLPASPELGQNSAFTAWRIRQDDDAAVILPVIAPDGYSGAIHLLVGIDGQGRISGVRVTRHQETPGLGDKIERRKSDWITGFKSKSLDDPPAQRWGVAKNGGAFDAFTGATITPRAVIGAVKRSLEYFAAHRDKLLPSTGNSS</sequence>
<keyword evidence="6" id="KW-1133">Transmembrane helix</keyword>
<dbReference type="EMBL" id="CP042382">
    <property type="protein sequence ID" value="QEA39786.1"/>
    <property type="molecule type" value="Genomic_DNA"/>
</dbReference>
<dbReference type="PANTHER" id="PTHR36118">
    <property type="entry name" value="ION-TRANSLOCATING OXIDOREDUCTASE COMPLEX SUBUNIT G"/>
    <property type="match status" value="1"/>
</dbReference>
<dbReference type="RefSeq" id="WP_147184834.1">
    <property type="nucleotide sequence ID" value="NZ_CP042382.1"/>
</dbReference>
<feature type="modified residue" description="FMN phosphoryl threonine" evidence="6">
    <location>
        <position position="182"/>
    </location>
</feature>
<feature type="domain" description="FMN-binding" evidence="7">
    <location>
        <begin position="107"/>
        <end position="199"/>
    </location>
</feature>
<keyword evidence="4 6" id="KW-0288">FMN</keyword>
<keyword evidence="6" id="KW-1003">Cell membrane</keyword>
<comment type="cofactor">
    <cofactor evidence="6">
        <name>FMN</name>
        <dbReference type="ChEBI" id="CHEBI:58210"/>
    </cofactor>
</comment>
<evidence type="ECO:0000256" key="3">
    <source>
        <dbReference type="ARBA" id="ARBA00022630"/>
    </source>
</evidence>
<dbReference type="GO" id="GO:0005886">
    <property type="term" value="C:plasma membrane"/>
    <property type="evidence" value="ECO:0007669"/>
    <property type="project" value="UniProtKB-SubCell"/>
</dbReference>
<comment type="subunit">
    <text evidence="6">The complex is composed of six subunits: RnfA, RnfB, RnfC, RnfD, RnfE and RnfG.</text>
</comment>
<dbReference type="NCBIfam" id="TIGR01947">
    <property type="entry name" value="rnfG"/>
    <property type="match status" value="1"/>
</dbReference>
<accession>A0A5B8ST27</accession>
<dbReference type="InterPro" id="IPR010209">
    <property type="entry name" value="Ion_transpt_RnfG/RsxG"/>
</dbReference>
<keyword evidence="6" id="KW-0472">Membrane</keyword>
<dbReference type="PANTHER" id="PTHR36118:SF1">
    <property type="entry name" value="ION-TRANSLOCATING OXIDOREDUCTASE COMPLEX SUBUNIT G"/>
    <property type="match status" value="1"/>
</dbReference>
<protein>
    <recommendedName>
        <fullName evidence="6">Ion-translocating oxidoreductase complex subunit G</fullName>
        <ecNumber evidence="6">7.-.-.-</ecNumber>
    </recommendedName>
    <alternativeName>
        <fullName evidence="6">Rnf electron transport complex subunit G</fullName>
    </alternativeName>
</protein>
<evidence type="ECO:0000259" key="7">
    <source>
        <dbReference type="SMART" id="SM00900"/>
    </source>
</evidence>